<evidence type="ECO:0000259" key="9">
    <source>
        <dbReference type="PROSITE" id="PS51294"/>
    </source>
</evidence>
<dbReference type="Gene3D" id="1.10.10.60">
    <property type="entry name" value="Homeodomain-like"/>
    <property type="match status" value="4"/>
</dbReference>
<dbReference type="GO" id="GO:0000981">
    <property type="term" value="F:DNA-binding transcription factor activity, RNA polymerase II-specific"/>
    <property type="evidence" value="ECO:0007669"/>
    <property type="project" value="TreeGrafter"/>
</dbReference>
<evidence type="ECO:0000256" key="6">
    <source>
        <dbReference type="ARBA" id="ARBA00023242"/>
    </source>
</evidence>
<sequence>MADVKLEECCLENKQSTAASSSSVSEGSGSVIRKSPGVCSPASNSPSQWRTSGPVRRAKGGWTPQEDETLRSAVAAFNGKSWKKIAEFFNDRSEVQCLHRWQKVLNPDLVKGPWTPEEDKKITELVSKYGATKWSLIAKSLPGRIGKQCRERWHNHLNPEIRKDAWTIAEELSLMHAHQIHGNKWAEIAKVLPGRCFIKANISIVRTEIAKVSPGRTDNAIKNHWNSSLKKKLDFFINTGSLPPVSKSNYQNGPKDMNKCPSTKKTPVCSNKELDSTAHVLGSAAMYVINEDVNNQLDSSGALCSMLGSSSAPPNESADSEGTESKPVSSNMDPSCSNSDSVMKFESGGINREANIENCLISKQSQHCSLNNEGKFDNCGFDEEVKEDKVVGTPSSSGSLFFGSLCYEPPQLDACIPLDSDLSSIHSLQNEFNSSTYSSPGSCFTPPCVKGQSFNLQSPESVLKMAALTFPNTPSILRKRKYKEQTPLLPNKNKKADRESNGDMLLDTQKHDVTKTNLEMPGSRDGSSCKSSTYHGINSVCPNGKAFNASPPYRLRSKRTAVLKSVEKHLDFTFEKEGHEGNVKTVEFSAKTKMGVT</sequence>
<keyword evidence="3" id="KW-0805">Transcription regulation</keyword>
<feature type="compositionally biased region" description="Polar residues" evidence="7">
    <location>
        <begin position="326"/>
        <end position="341"/>
    </location>
</feature>
<dbReference type="Pfam" id="PF00249">
    <property type="entry name" value="Myb_DNA-binding"/>
    <property type="match status" value="3"/>
</dbReference>
<keyword evidence="5" id="KW-0804">Transcription</keyword>
<reference evidence="10 11" key="1">
    <citation type="journal article" date="2020" name="bioRxiv">
        <title>Sequence and annotation of 42 cannabis genomes reveals extensive copy number variation in cannabinoid synthesis and pathogen resistance genes.</title>
        <authorList>
            <person name="Mckernan K.J."/>
            <person name="Helbert Y."/>
            <person name="Kane L.T."/>
            <person name="Ebling H."/>
            <person name="Zhang L."/>
            <person name="Liu B."/>
            <person name="Eaton Z."/>
            <person name="Mclaughlin S."/>
            <person name="Kingan S."/>
            <person name="Baybayan P."/>
            <person name="Concepcion G."/>
            <person name="Jordan M."/>
            <person name="Riva A."/>
            <person name="Barbazuk W."/>
            <person name="Harkins T."/>
        </authorList>
    </citation>
    <scope>NUCLEOTIDE SEQUENCE [LARGE SCALE GENOMIC DNA]</scope>
    <source>
        <strain evidence="11">cv. Jamaican Lion 4</strain>
        <tissue evidence="10">Leaf</tissue>
    </source>
</reference>
<evidence type="ECO:0000256" key="2">
    <source>
        <dbReference type="ARBA" id="ARBA00022737"/>
    </source>
</evidence>
<dbReference type="SMART" id="SM00717">
    <property type="entry name" value="SANT"/>
    <property type="match status" value="3"/>
</dbReference>
<dbReference type="GO" id="GO:0005634">
    <property type="term" value="C:nucleus"/>
    <property type="evidence" value="ECO:0007669"/>
    <property type="project" value="UniProtKB-SubCell"/>
</dbReference>
<feature type="compositionally biased region" description="Low complexity" evidence="7">
    <location>
        <begin position="16"/>
        <end position="31"/>
    </location>
</feature>
<feature type="domain" description="Myb-like" evidence="8">
    <location>
        <begin position="106"/>
        <end position="157"/>
    </location>
</feature>
<dbReference type="FunFam" id="1.10.10.60:FF:000010">
    <property type="entry name" value="Transcriptional activator Myb isoform A"/>
    <property type="match status" value="1"/>
</dbReference>
<dbReference type="AlphaFoldDB" id="A0A7J6G3I2"/>
<feature type="region of interest" description="Disordered" evidence="7">
    <location>
        <begin position="305"/>
        <end position="344"/>
    </location>
</feature>
<evidence type="ECO:0000313" key="10">
    <source>
        <dbReference type="EMBL" id="KAF4377544.1"/>
    </source>
</evidence>
<feature type="domain" description="Myb-like" evidence="8">
    <location>
        <begin position="158"/>
        <end position="229"/>
    </location>
</feature>
<feature type="region of interest" description="Disordered" evidence="7">
    <location>
        <begin position="479"/>
        <end position="531"/>
    </location>
</feature>
<comment type="subcellular location">
    <subcellularLocation>
        <location evidence="1">Nucleus</location>
    </subcellularLocation>
</comment>
<feature type="domain" description="HTH myb-type" evidence="9">
    <location>
        <begin position="106"/>
        <end position="161"/>
    </location>
</feature>
<dbReference type="InterPro" id="IPR050560">
    <property type="entry name" value="MYB_TF"/>
</dbReference>
<comment type="caution">
    <text evidence="10">The sequence shown here is derived from an EMBL/GenBank/DDBJ whole genome shotgun (WGS) entry which is preliminary data.</text>
</comment>
<name>A0A7J6G3I2_CANSA</name>
<keyword evidence="2" id="KW-0677">Repeat</keyword>
<dbReference type="PANTHER" id="PTHR45614:SF194">
    <property type="entry name" value="TRANSCRIPTION FACTOR MYB3R-3-RELATED"/>
    <property type="match status" value="1"/>
</dbReference>
<evidence type="ECO:0000256" key="1">
    <source>
        <dbReference type="ARBA" id="ARBA00004123"/>
    </source>
</evidence>
<dbReference type="PROSITE" id="PS51294">
    <property type="entry name" value="HTH_MYB"/>
    <property type="match status" value="3"/>
</dbReference>
<keyword evidence="6" id="KW-0539">Nucleus</keyword>
<dbReference type="InterPro" id="IPR017930">
    <property type="entry name" value="Myb_dom"/>
</dbReference>
<dbReference type="PANTHER" id="PTHR45614">
    <property type="entry name" value="MYB PROTEIN-RELATED"/>
    <property type="match status" value="1"/>
</dbReference>
<evidence type="ECO:0000259" key="8">
    <source>
        <dbReference type="PROSITE" id="PS50090"/>
    </source>
</evidence>
<dbReference type="Proteomes" id="UP000525078">
    <property type="component" value="Unassembled WGS sequence"/>
</dbReference>
<organism evidence="10 11">
    <name type="scientific">Cannabis sativa</name>
    <name type="common">Hemp</name>
    <name type="synonym">Marijuana</name>
    <dbReference type="NCBI Taxonomy" id="3483"/>
    <lineage>
        <taxon>Eukaryota</taxon>
        <taxon>Viridiplantae</taxon>
        <taxon>Streptophyta</taxon>
        <taxon>Embryophyta</taxon>
        <taxon>Tracheophyta</taxon>
        <taxon>Spermatophyta</taxon>
        <taxon>Magnoliopsida</taxon>
        <taxon>eudicotyledons</taxon>
        <taxon>Gunneridae</taxon>
        <taxon>Pentapetalae</taxon>
        <taxon>rosids</taxon>
        <taxon>fabids</taxon>
        <taxon>Rosales</taxon>
        <taxon>Cannabaceae</taxon>
        <taxon>Cannabis</taxon>
    </lineage>
</organism>
<dbReference type="InterPro" id="IPR009057">
    <property type="entry name" value="Homeodomain-like_sf"/>
</dbReference>
<feature type="domain" description="Myb-like" evidence="8">
    <location>
        <begin position="54"/>
        <end position="105"/>
    </location>
</feature>
<feature type="region of interest" description="Disordered" evidence="7">
    <location>
        <begin position="12"/>
        <end position="67"/>
    </location>
</feature>
<evidence type="ECO:0000313" key="11">
    <source>
        <dbReference type="Proteomes" id="UP000525078"/>
    </source>
</evidence>
<evidence type="ECO:0000256" key="7">
    <source>
        <dbReference type="SAM" id="MobiDB-lite"/>
    </source>
</evidence>
<dbReference type="PROSITE" id="PS50090">
    <property type="entry name" value="MYB_LIKE"/>
    <property type="match status" value="3"/>
</dbReference>
<dbReference type="EMBL" id="JAATIP010000079">
    <property type="protein sequence ID" value="KAF4377544.1"/>
    <property type="molecule type" value="Genomic_DNA"/>
</dbReference>
<feature type="compositionally biased region" description="Polar residues" evidence="7">
    <location>
        <begin position="41"/>
        <end position="51"/>
    </location>
</feature>
<dbReference type="CDD" id="cd00167">
    <property type="entry name" value="SANT"/>
    <property type="match status" value="3"/>
</dbReference>
<dbReference type="GO" id="GO:0000978">
    <property type="term" value="F:RNA polymerase II cis-regulatory region sequence-specific DNA binding"/>
    <property type="evidence" value="ECO:0007669"/>
    <property type="project" value="TreeGrafter"/>
</dbReference>
<feature type="domain" description="HTH myb-type" evidence="9">
    <location>
        <begin position="59"/>
        <end position="105"/>
    </location>
</feature>
<accession>A0A7J6G3I2</accession>
<proteinExistence type="predicted"/>
<keyword evidence="4" id="KW-0238">DNA-binding</keyword>
<dbReference type="FunFam" id="1.10.10.60:FF:000016">
    <property type="entry name" value="Transcriptional activator Myb isoform A"/>
    <property type="match status" value="1"/>
</dbReference>
<evidence type="ECO:0000256" key="4">
    <source>
        <dbReference type="ARBA" id="ARBA00023125"/>
    </source>
</evidence>
<protein>
    <submittedName>
        <fullName evidence="10">Uncharacterized protein</fullName>
    </submittedName>
</protein>
<dbReference type="SUPFAM" id="SSF46689">
    <property type="entry name" value="Homeodomain-like"/>
    <property type="match status" value="2"/>
</dbReference>
<evidence type="ECO:0000256" key="5">
    <source>
        <dbReference type="ARBA" id="ARBA00023163"/>
    </source>
</evidence>
<gene>
    <name evidence="10" type="ORF">F8388_025035</name>
</gene>
<dbReference type="InterPro" id="IPR001005">
    <property type="entry name" value="SANT/Myb"/>
</dbReference>
<feature type="domain" description="HTH myb-type" evidence="9">
    <location>
        <begin position="162"/>
        <end position="233"/>
    </location>
</feature>
<evidence type="ECO:0000256" key="3">
    <source>
        <dbReference type="ARBA" id="ARBA00023015"/>
    </source>
</evidence>